<dbReference type="HOGENOM" id="CLU_2240908_0_0_1"/>
<dbReference type="Gramene" id="OMERI08G08960.1">
    <property type="protein sequence ID" value="OMERI08G08960.1"/>
    <property type="gene ID" value="OMERI08G08960"/>
</dbReference>
<evidence type="ECO:0000313" key="2">
    <source>
        <dbReference type="EnsemblPlants" id="OMERI08G08960.1"/>
    </source>
</evidence>
<reference evidence="2" key="2">
    <citation type="submission" date="2018-05" db="EMBL/GenBank/DDBJ databases">
        <title>OmerRS3 (Oryza meridionalis Reference Sequence Version 3).</title>
        <authorList>
            <person name="Zhang J."/>
            <person name="Kudrna D."/>
            <person name="Lee S."/>
            <person name="Talag J."/>
            <person name="Welchert J."/>
            <person name="Wing R.A."/>
        </authorList>
    </citation>
    <scope>NUCLEOTIDE SEQUENCE [LARGE SCALE GENOMIC DNA]</scope>
    <source>
        <strain evidence="2">cv. OR44</strain>
    </source>
</reference>
<dbReference type="EnsemblPlants" id="OMERI08G08960.1">
    <property type="protein sequence ID" value="OMERI08G08960.1"/>
    <property type="gene ID" value="OMERI08G08960"/>
</dbReference>
<evidence type="ECO:0000313" key="3">
    <source>
        <dbReference type="Proteomes" id="UP000008021"/>
    </source>
</evidence>
<feature type="compositionally biased region" description="Low complexity" evidence="1">
    <location>
        <begin position="53"/>
        <end position="72"/>
    </location>
</feature>
<sequence length="105" mass="11277">MRAAWISAVLSDWPTPSLPHSSPANHLPGRQPPPWRCNIPGGLLPYWPPPCSAASSLAPSLSSASPPDALLPGRPPPCSAPFSPAGNSRRFFEQTVTKREKMTRL</sequence>
<organism evidence="2">
    <name type="scientific">Oryza meridionalis</name>
    <dbReference type="NCBI Taxonomy" id="40149"/>
    <lineage>
        <taxon>Eukaryota</taxon>
        <taxon>Viridiplantae</taxon>
        <taxon>Streptophyta</taxon>
        <taxon>Embryophyta</taxon>
        <taxon>Tracheophyta</taxon>
        <taxon>Spermatophyta</taxon>
        <taxon>Magnoliopsida</taxon>
        <taxon>Liliopsida</taxon>
        <taxon>Poales</taxon>
        <taxon>Poaceae</taxon>
        <taxon>BOP clade</taxon>
        <taxon>Oryzoideae</taxon>
        <taxon>Oryzeae</taxon>
        <taxon>Oryzinae</taxon>
        <taxon>Oryza</taxon>
    </lineage>
</organism>
<feature type="region of interest" description="Disordered" evidence="1">
    <location>
        <begin position="53"/>
        <end position="89"/>
    </location>
</feature>
<name>A0A0E0EK93_9ORYZ</name>
<feature type="region of interest" description="Disordered" evidence="1">
    <location>
        <begin position="12"/>
        <end position="33"/>
    </location>
</feature>
<protein>
    <submittedName>
        <fullName evidence="2">Uncharacterized protein</fullName>
    </submittedName>
</protein>
<proteinExistence type="predicted"/>
<accession>A0A0E0EK93</accession>
<evidence type="ECO:0000256" key="1">
    <source>
        <dbReference type="SAM" id="MobiDB-lite"/>
    </source>
</evidence>
<keyword evidence="3" id="KW-1185">Reference proteome</keyword>
<dbReference type="Proteomes" id="UP000008021">
    <property type="component" value="Chromosome 8"/>
</dbReference>
<dbReference type="AlphaFoldDB" id="A0A0E0EK93"/>
<reference evidence="2" key="1">
    <citation type="submission" date="2015-04" db="UniProtKB">
        <authorList>
            <consortium name="EnsemblPlants"/>
        </authorList>
    </citation>
    <scope>IDENTIFICATION</scope>
</reference>